<reference evidence="2" key="1">
    <citation type="submission" date="2018-01" db="EMBL/GenBank/DDBJ databases">
        <title>Draft Genome Sequence of the Radioresistant Bacterium Deinococcus aerius TR0125, Isolated from the Higher Atmosphere above Japan.</title>
        <authorList>
            <person name="Satoh K."/>
            <person name="Arai H."/>
            <person name="Sanzen T."/>
            <person name="Kawaguchi Y."/>
            <person name="Hayashi H."/>
            <person name="Yokobori S."/>
            <person name="Yamagishi A."/>
            <person name="Oono Y."/>
            <person name="Narumi I."/>
        </authorList>
    </citation>
    <scope>NUCLEOTIDE SEQUENCE [LARGE SCALE GENOMIC DNA]</scope>
    <source>
        <strain evidence="2">TR0125</strain>
    </source>
</reference>
<dbReference type="AlphaFoldDB" id="A0A2I9CX44"/>
<dbReference type="InterPro" id="IPR029069">
    <property type="entry name" value="HotDog_dom_sf"/>
</dbReference>
<dbReference type="EMBL" id="BFAG01000010">
    <property type="protein sequence ID" value="GBF06639.1"/>
    <property type="molecule type" value="Genomic_DNA"/>
</dbReference>
<comment type="caution">
    <text evidence="1">The sequence shown here is derived from an EMBL/GenBank/DDBJ whole genome shotgun (WGS) entry which is preliminary data.</text>
</comment>
<sequence length="302" mass="32379">MILTAQELSMLQVPFTGPIPVKPARVEEEALLSRICVRPPYFALREMAFDGETFAAQVRAEVPQGAELGPIQGADLSRHAAIAGLCRAALAQGDDKRRYYLAQQAWYEGHPSDAPYGSPVTLRASLADLSKRSARASIEATAQGAPLARLEVEYTVLTEAAFERLFQSRRRLTPESGAMAALPPGHIERRGATLTRALDHVPAEACAGHFEHYPAMPVAILMGQLAQLAGMGLGDGPVPYRVVRGRVEAQDFCWAGEPARFEVTPTAGDGGLHTFRCAAHASGRLTGSMDLTLQPVELAAQG</sequence>
<evidence type="ECO:0000313" key="1">
    <source>
        <dbReference type="EMBL" id="GBF06639.1"/>
    </source>
</evidence>
<protein>
    <submittedName>
        <fullName evidence="1">Uncharacterized protein</fullName>
    </submittedName>
</protein>
<accession>A0A2I9CX44</accession>
<keyword evidence="2" id="KW-1185">Reference proteome</keyword>
<organism evidence="1 2">
    <name type="scientific">Deinococcus aerius</name>
    <dbReference type="NCBI Taxonomy" id="200253"/>
    <lineage>
        <taxon>Bacteria</taxon>
        <taxon>Thermotogati</taxon>
        <taxon>Deinococcota</taxon>
        <taxon>Deinococci</taxon>
        <taxon>Deinococcales</taxon>
        <taxon>Deinococcaceae</taxon>
        <taxon>Deinococcus</taxon>
    </lineage>
</organism>
<evidence type="ECO:0000313" key="2">
    <source>
        <dbReference type="Proteomes" id="UP000236569"/>
    </source>
</evidence>
<gene>
    <name evidence="1" type="ORF">DAERI_100002</name>
</gene>
<dbReference type="Proteomes" id="UP000236569">
    <property type="component" value="Unassembled WGS sequence"/>
</dbReference>
<proteinExistence type="predicted"/>
<dbReference type="SUPFAM" id="SSF54637">
    <property type="entry name" value="Thioesterase/thiol ester dehydrase-isomerase"/>
    <property type="match status" value="1"/>
</dbReference>
<name>A0A2I9CX44_9DEIO</name>
<dbReference type="Gene3D" id="3.10.129.10">
    <property type="entry name" value="Hotdog Thioesterase"/>
    <property type="match status" value="1"/>
</dbReference>